<dbReference type="PIRSF" id="PIRSF026166">
    <property type="entry name" value="UCP026166"/>
    <property type="match status" value="1"/>
</dbReference>
<feature type="transmembrane region" description="Helical" evidence="1">
    <location>
        <begin position="102"/>
        <end position="123"/>
    </location>
</feature>
<dbReference type="Pfam" id="PF13593">
    <property type="entry name" value="SBF_like"/>
    <property type="match status" value="1"/>
</dbReference>
<dbReference type="EMBL" id="CAKLDI010000002">
    <property type="protein sequence ID" value="CAH0535799.1"/>
    <property type="molecule type" value="Genomic_DNA"/>
</dbReference>
<sequence length="335" mass="37774">MSYLFRQRFLIMLLTAITLGILLPSLGEDHGWLHLNHFVPWGIALIFFLHGFHLAPQTLWQGFRLWRYHLWIQTITFALFPILGILLSLLTRFVFNDALQLGWLYLAVLPGTISSAVAMTSLAKGNVSLAIFNASFSSLLGIVFTPLWMALFFQQQQGTLDLNATLISIGQQVALPMLLGQLLRPLLHRQLSRFSSWTNEVDKVVIAFIVLNAFSNASSHQLWQQLSWLQMLLLAGFATLLLGLMLGFIWQTGRWFGIPRDNLIATLFCGSKKSLAAGIPMAKVIFVHQPQLGLILLPIMLYHQIQLFCCAWLAQYLGRHTDVTGTDANMPSEQK</sequence>
<feature type="transmembrane region" description="Helical" evidence="1">
    <location>
        <begin position="37"/>
        <end position="56"/>
    </location>
</feature>
<keyword evidence="1" id="KW-0812">Transmembrane</keyword>
<feature type="transmembrane region" description="Helical" evidence="1">
    <location>
        <begin position="68"/>
        <end position="90"/>
    </location>
</feature>
<comment type="caution">
    <text evidence="2">The sequence shown here is derived from an EMBL/GenBank/DDBJ whole genome shotgun (WGS) entry which is preliminary data.</text>
</comment>
<gene>
    <name evidence="2" type="ORF">VST7929_03273</name>
</gene>
<dbReference type="PANTHER" id="PTHR18640:SF5">
    <property type="entry name" value="SODIUM_BILE ACID COTRANSPORTER 7"/>
    <property type="match status" value="1"/>
</dbReference>
<keyword evidence="1" id="KW-0472">Membrane</keyword>
<protein>
    <recommendedName>
        <fullName evidence="4">Bile acid:sodium symporter</fullName>
    </recommendedName>
</protein>
<name>A0ABN8DY86_9VIBR</name>
<evidence type="ECO:0000313" key="3">
    <source>
        <dbReference type="Proteomes" id="UP000838672"/>
    </source>
</evidence>
<evidence type="ECO:0008006" key="4">
    <source>
        <dbReference type="Google" id="ProtNLM"/>
    </source>
</evidence>
<dbReference type="Gene3D" id="1.20.1530.20">
    <property type="match status" value="1"/>
</dbReference>
<reference evidence="2" key="1">
    <citation type="submission" date="2021-11" db="EMBL/GenBank/DDBJ databases">
        <authorList>
            <person name="Rodrigo-Torres L."/>
            <person name="Arahal R. D."/>
            <person name="Lucena T."/>
        </authorList>
    </citation>
    <scope>NUCLEOTIDE SEQUENCE</scope>
    <source>
        <strain evidence="2">CECT 7929</strain>
    </source>
</reference>
<dbReference type="Proteomes" id="UP000838672">
    <property type="component" value="Unassembled WGS sequence"/>
</dbReference>
<evidence type="ECO:0000313" key="2">
    <source>
        <dbReference type="EMBL" id="CAH0535799.1"/>
    </source>
</evidence>
<evidence type="ECO:0000256" key="1">
    <source>
        <dbReference type="SAM" id="Phobius"/>
    </source>
</evidence>
<proteinExistence type="predicted"/>
<dbReference type="RefSeq" id="WP_237468649.1">
    <property type="nucleotide sequence ID" value="NZ_CAKLDI010000002.1"/>
</dbReference>
<dbReference type="InterPro" id="IPR016833">
    <property type="entry name" value="Put_Na-Bile_cotransptr"/>
</dbReference>
<keyword evidence="1" id="KW-1133">Transmembrane helix</keyword>
<keyword evidence="3" id="KW-1185">Reference proteome</keyword>
<accession>A0ABN8DY86</accession>
<dbReference type="InterPro" id="IPR038770">
    <property type="entry name" value="Na+/solute_symporter_sf"/>
</dbReference>
<feature type="transmembrane region" description="Helical" evidence="1">
    <location>
        <begin position="130"/>
        <end position="153"/>
    </location>
</feature>
<dbReference type="PANTHER" id="PTHR18640">
    <property type="entry name" value="SOLUTE CARRIER FAMILY 10 MEMBER 7"/>
    <property type="match status" value="1"/>
</dbReference>
<feature type="transmembrane region" description="Helical" evidence="1">
    <location>
        <begin position="229"/>
        <end position="250"/>
    </location>
</feature>
<organism evidence="2 3">
    <name type="scientific">Vibrio stylophorae</name>
    <dbReference type="NCBI Taxonomy" id="659351"/>
    <lineage>
        <taxon>Bacteria</taxon>
        <taxon>Pseudomonadati</taxon>
        <taxon>Pseudomonadota</taxon>
        <taxon>Gammaproteobacteria</taxon>
        <taxon>Vibrionales</taxon>
        <taxon>Vibrionaceae</taxon>
        <taxon>Vibrio</taxon>
    </lineage>
</organism>